<organism evidence="1 3">
    <name type="scientific">Legionella micdadei</name>
    <name type="common">Tatlockia micdadei</name>
    <dbReference type="NCBI Taxonomy" id="451"/>
    <lineage>
        <taxon>Bacteria</taxon>
        <taxon>Pseudomonadati</taxon>
        <taxon>Pseudomonadota</taxon>
        <taxon>Gammaproteobacteria</taxon>
        <taxon>Legionellales</taxon>
        <taxon>Legionellaceae</taxon>
        <taxon>Legionella</taxon>
    </lineage>
</organism>
<dbReference type="PATRIC" id="fig|451.8.peg.1742"/>
<dbReference type="EMBL" id="FMVN01000001">
    <property type="protein sequence ID" value="SCX81722.1"/>
    <property type="molecule type" value="Genomic_DNA"/>
</dbReference>
<evidence type="ECO:0000313" key="2">
    <source>
        <dbReference type="EMBL" id="SCX81722.1"/>
    </source>
</evidence>
<proteinExistence type="predicted"/>
<dbReference type="Proteomes" id="UP000182998">
    <property type="component" value="Unassembled WGS sequence"/>
</dbReference>
<reference evidence="3" key="1">
    <citation type="submission" date="2014-09" db="EMBL/GenBank/DDBJ databases">
        <authorList>
            <person name="Gomez-Valero L."/>
        </authorList>
    </citation>
    <scope>NUCLEOTIDE SEQUENCE [LARGE SCALE GENOMIC DNA]</scope>
    <source>
        <strain evidence="3">ATCC33218</strain>
    </source>
</reference>
<accession>A0A098GGF5</accession>
<dbReference type="Proteomes" id="UP000032414">
    <property type="component" value="Chromosome I"/>
</dbReference>
<dbReference type="AlphaFoldDB" id="A0A098GGF5"/>
<dbReference type="HOGENOM" id="CLU_3048883_0_0_6"/>
<reference evidence="2 4" key="3">
    <citation type="submission" date="2016-10" db="EMBL/GenBank/DDBJ databases">
        <authorList>
            <person name="Varghese N."/>
            <person name="Submissions S."/>
        </authorList>
    </citation>
    <scope>NUCLEOTIDE SEQUENCE [LARGE SCALE GENOMIC DNA]</scope>
    <source>
        <strain evidence="2 4">ATCC 33218</strain>
    </source>
</reference>
<sequence length="54" mass="5803">MPNPASVKIAQIKQCFKLSSPLLRISRGMGHFQSNGSGFPFGFGINVQISSTGY</sequence>
<protein>
    <submittedName>
        <fullName evidence="1">Uncharacterized protein</fullName>
    </submittedName>
</protein>
<dbReference type="KEGG" id="tmc:LMI_1251"/>
<gene>
    <name evidence="1" type="ORF">LMI_1251</name>
    <name evidence="2" type="ORF">SAMN02982997_00143</name>
</gene>
<reference evidence="1" key="2">
    <citation type="submission" date="2014-09" db="EMBL/GenBank/DDBJ databases">
        <authorList>
            <person name="GOMEZ-VALERO Laura"/>
        </authorList>
    </citation>
    <scope>NUCLEOTIDE SEQUENCE</scope>
    <source>
        <strain evidence="1">ATCC33218</strain>
    </source>
</reference>
<evidence type="ECO:0000313" key="4">
    <source>
        <dbReference type="Proteomes" id="UP000182998"/>
    </source>
</evidence>
<keyword evidence="4" id="KW-1185">Reference proteome</keyword>
<name>A0A098GGF5_LEGMI</name>
<evidence type="ECO:0000313" key="1">
    <source>
        <dbReference type="EMBL" id="CEG60561.1"/>
    </source>
</evidence>
<evidence type="ECO:0000313" key="3">
    <source>
        <dbReference type="Proteomes" id="UP000032414"/>
    </source>
</evidence>
<dbReference type="EMBL" id="LN614830">
    <property type="protein sequence ID" value="CEG60561.1"/>
    <property type="molecule type" value="Genomic_DNA"/>
</dbReference>